<dbReference type="InterPro" id="IPR006009">
    <property type="entry name" value="GlcNAc_MurG"/>
</dbReference>
<dbReference type="Proteomes" id="UP000294480">
    <property type="component" value="Unassembled WGS sequence"/>
</dbReference>
<dbReference type="GO" id="GO:0051301">
    <property type="term" value="P:cell division"/>
    <property type="evidence" value="ECO:0007669"/>
    <property type="project" value="UniProtKB-KW"/>
</dbReference>
<dbReference type="GO" id="GO:0051991">
    <property type="term" value="F:UDP-N-acetyl-D-glucosamine:N-acetylmuramoyl-L-alanyl-D-glutamyl-meso-2,6-diaminopimelyl-D-alanyl-D-alanine-diphosphoundecaprenol 4-beta-N-acetylglucosaminlytransferase activity"/>
    <property type="evidence" value="ECO:0007669"/>
    <property type="project" value="RHEA"/>
</dbReference>
<name>A0A4R6Y738_9BURK</name>
<dbReference type="GO" id="GO:0005886">
    <property type="term" value="C:plasma membrane"/>
    <property type="evidence" value="ECO:0007669"/>
    <property type="project" value="UniProtKB-SubCell"/>
</dbReference>
<dbReference type="RefSeq" id="WP_133620779.1">
    <property type="nucleotide sequence ID" value="NZ_SNZE01000016.1"/>
</dbReference>
<dbReference type="SUPFAM" id="SSF53756">
    <property type="entry name" value="UDP-Glycosyltransferase/glycogen phosphorylase"/>
    <property type="match status" value="1"/>
</dbReference>
<keyword evidence="14" id="KW-1185">Reference proteome</keyword>
<keyword evidence="2 10" id="KW-0132">Cell division</keyword>
<protein>
    <recommendedName>
        <fullName evidence="10">UDP-N-acetylglucosamine--N-acetylmuramyl-(pentapeptide) pyrophosphoryl-undecaprenol N-acetylglucosamine transferase</fullName>
        <ecNumber evidence="10">2.4.1.227</ecNumber>
    </recommendedName>
    <alternativeName>
        <fullName evidence="10">Undecaprenyl-PP-MurNAc-pentapeptide-UDPGlcNAc GlcNAc transferase</fullName>
    </alternativeName>
</protein>
<dbReference type="Pfam" id="PF03033">
    <property type="entry name" value="Glyco_transf_28"/>
    <property type="match status" value="1"/>
</dbReference>
<dbReference type="InterPro" id="IPR007235">
    <property type="entry name" value="Glyco_trans_28_C"/>
</dbReference>
<keyword evidence="8 10" id="KW-0131">Cell cycle</keyword>
<dbReference type="CDD" id="cd03785">
    <property type="entry name" value="GT28_MurG"/>
    <property type="match status" value="1"/>
</dbReference>
<evidence type="ECO:0000256" key="6">
    <source>
        <dbReference type="ARBA" id="ARBA00022984"/>
    </source>
</evidence>
<keyword evidence="4 10" id="KW-0808">Transferase</keyword>
<dbReference type="NCBIfam" id="TIGR01133">
    <property type="entry name" value="murG"/>
    <property type="match status" value="1"/>
</dbReference>
<dbReference type="GO" id="GO:0008360">
    <property type="term" value="P:regulation of cell shape"/>
    <property type="evidence" value="ECO:0007669"/>
    <property type="project" value="UniProtKB-KW"/>
</dbReference>
<gene>
    <name evidence="10" type="primary">murG</name>
    <name evidence="13" type="ORF">DFR44_11635</name>
</gene>
<dbReference type="Pfam" id="PF04101">
    <property type="entry name" value="Glyco_tran_28_C"/>
    <property type="match status" value="1"/>
</dbReference>
<keyword evidence="3 10" id="KW-0328">Glycosyltransferase</keyword>
<reference evidence="13 14" key="1">
    <citation type="submission" date="2019-03" db="EMBL/GenBank/DDBJ databases">
        <title>Genomic Encyclopedia of Type Strains, Phase IV (KMG-IV): sequencing the most valuable type-strain genomes for metagenomic binning, comparative biology and taxonomic classification.</title>
        <authorList>
            <person name="Goeker M."/>
        </authorList>
    </citation>
    <scope>NUCLEOTIDE SEQUENCE [LARGE SCALE GENOMIC DNA]</scope>
    <source>
        <strain evidence="13 14">DSM 102852</strain>
    </source>
</reference>
<keyword evidence="7 10" id="KW-0472">Membrane</keyword>
<evidence type="ECO:0000313" key="14">
    <source>
        <dbReference type="Proteomes" id="UP000294480"/>
    </source>
</evidence>
<comment type="catalytic activity">
    <reaction evidence="10">
        <text>di-trans,octa-cis-undecaprenyl diphospho-N-acetyl-alpha-D-muramoyl-L-alanyl-D-glutamyl-meso-2,6-diaminopimeloyl-D-alanyl-D-alanine + UDP-N-acetyl-alpha-D-glucosamine = di-trans,octa-cis-undecaprenyl diphospho-[N-acetyl-alpha-D-glucosaminyl-(1-&gt;4)]-N-acetyl-alpha-D-muramoyl-L-alanyl-D-glutamyl-meso-2,6-diaminopimeloyl-D-alanyl-D-alanine + UDP + H(+)</text>
        <dbReference type="Rhea" id="RHEA:31227"/>
        <dbReference type="ChEBI" id="CHEBI:15378"/>
        <dbReference type="ChEBI" id="CHEBI:57705"/>
        <dbReference type="ChEBI" id="CHEBI:58223"/>
        <dbReference type="ChEBI" id="CHEBI:61387"/>
        <dbReference type="ChEBI" id="CHEBI:61388"/>
        <dbReference type="EC" id="2.4.1.227"/>
    </reaction>
</comment>
<keyword evidence="9 10" id="KW-0961">Cell wall biogenesis/degradation</keyword>
<feature type="domain" description="Glycosyl transferase family 28 C-terminal" evidence="12">
    <location>
        <begin position="184"/>
        <end position="339"/>
    </location>
</feature>
<dbReference type="AlphaFoldDB" id="A0A4R6Y738"/>
<comment type="function">
    <text evidence="10">Cell wall formation. Catalyzes the transfer of a GlcNAc subunit on undecaprenyl-pyrophosphoryl-MurNAc-pentapeptide (lipid intermediate I) to form undecaprenyl-pyrophosphoryl-MurNAc-(pentapeptide)GlcNAc (lipid intermediate II).</text>
</comment>
<evidence type="ECO:0000256" key="3">
    <source>
        <dbReference type="ARBA" id="ARBA00022676"/>
    </source>
</evidence>
<comment type="caution">
    <text evidence="13">The sequence shown here is derived from an EMBL/GenBank/DDBJ whole genome shotgun (WGS) entry which is preliminary data.</text>
</comment>
<keyword evidence="5 10" id="KW-0133">Cell shape</keyword>
<dbReference type="EC" id="2.4.1.227" evidence="10"/>
<feature type="binding site" evidence="10">
    <location>
        <begin position="13"/>
        <end position="15"/>
    </location>
    <ligand>
        <name>UDP-N-acetyl-alpha-D-glucosamine</name>
        <dbReference type="ChEBI" id="CHEBI:57705"/>
    </ligand>
</feature>
<feature type="domain" description="Glycosyltransferase family 28 N-terminal" evidence="11">
    <location>
        <begin position="6"/>
        <end position="144"/>
    </location>
</feature>
<dbReference type="PANTHER" id="PTHR21015:SF22">
    <property type="entry name" value="GLYCOSYLTRANSFERASE"/>
    <property type="match status" value="1"/>
</dbReference>
<feature type="binding site" evidence="10">
    <location>
        <position position="244"/>
    </location>
    <ligand>
        <name>UDP-N-acetyl-alpha-D-glucosamine</name>
        <dbReference type="ChEBI" id="CHEBI:57705"/>
    </ligand>
</feature>
<evidence type="ECO:0000256" key="2">
    <source>
        <dbReference type="ARBA" id="ARBA00022618"/>
    </source>
</evidence>
<evidence type="ECO:0000256" key="7">
    <source>
        <dbReference type="ARBA" id="ARBA00023136"/>
    </source>
</evidence>
<dbReference type="GO" id="GO:0050511">
    <property type="term" value="F:undecaprenyldiphospho-muramoylpentapeptide beta-N-acetylglucosaminyltransferase activity"/>
    <property type="evidence" value="ECO:0007669"/>
    <property type="project" value="UniProtKB-UniRule"/>
</dbReference>
<comment type="caution">
    <text evidence="10">Lacks conserved residue(s) required for the propagation of feature annotation.</text>
</comment>
<proteinExistence type="inferred from homology"/>
<dbReference type="EMBL" id="SNZE01000016">
    <property type="protein sequence ID" value="TDR30837.1"/>
    <property type="molecule type" value="Genomic_DNA"/>
</dbReference>
<evidence type="ECO:0000313" key="13">
    <source>
        <dbReference type="EMBL" id="TDR30837.1"/>
    </source>
</evidence>
<comment type="similarity">
    <text evidence="10">Belongs to the glycosyltransferase 28 family. MurG subfamily.</text>
</comment>
<evidence type="ECO:0000259" key="12">
    <source>
        <dbReference type="Pfam" id="PF04101"/>
    </source>
</evidence>
<evidence type="ECO:0000256" key="9">
    <source>
        <dbReference type="ARBA" id="ARBA00023316"/>
    </source>
</evidence>
<organism evidence="13 14">
    <name type="scientific">Hydromonas duriensis</name>
    <dbReference type="NCBI Taxonomy" id="1527608"/>
    <lineage>
        <taxon>Bacteria</taxon>
        <taxon>Pseudomonadati</taxon>
        <taxon>Pseudomonadota</taxon>
        <taxon>Betaproteobacteria</taxon>
        <taxon>Burkholderiales</taxon>
        <taxon>Burkholderiaceae</taxon>
        <taxon>Hydromonas</taxon>
    </lineage>
</organism>
<keyword evidence="1 10" id="KW-1003">Cell membrane</keyword>
<evidence type="ECO:0000259" key="11">
    <source>
        <dbReference type="Pfam" id="PF03033"/>
    </source>
</evidence>
<dbReference type="UniPathway" id="UPA00219"/>
<evidence type="ECO:0000256" key="4">
    <source>
        <dbReference type="ARBA" id="ARBA00022679"/>
    </source>
</evidence>
<feature type="binding site" evidence="10">
    <location>
        <position position="126"/>
    </location>
    <ligand>
        <name>UDP-N-acetyl-alpha-D-glucosamine</name>
        <dbReference type="ChEBI" id="CHEBI:57705"/>
    </ligand>
</feature>
<dbReference type="OrthoDB" id="9808936at2"/>
<dbReference type="GO" id="GO:0009252">
    <property type="term" value="P:peptidoglycan biosynthetic process"/>
    <property type="evidence" value="ECO:0007669"/>
    <property type="project" value="UniProtKB-UniRule"/>
</dbReference>
<dbReference type="InterPro" id="IPR004276">
    <property type="entry name" value="GlycoTrans_28_N"/>
</dbReference>
<feature type="binding site" evidence="10">
    <location>
        <position position="190"/>
    </location>
    <ligand>
        <name>UDP-N-acetyl-alpha-D-glucosamine</name>
        <dbReference type="ChEBI" id="CHEBI:57705"/>
    </ligand>
</feature>
<dbReference type="PANTHER" id="PTHR21015">
    <property type="entry name" value="UDP-N-ACETYLGLUCOSAMINE--N-ACETYLMURAMYL-(PENTAPEPTIDE) PYROPHOSPHORYL-UNDECAPRENOL N-ACETYLGLUCOSAMINE TRANSFERASE 1"/>
    <property type="match status" value="1"/>
</dbReference>
<evidence type="ECO:0000256" key="10">
    <source>
        <dbReference type="HAMAP-Rule" id="MF_00033"/>
    </source>
</evidence>
<feature type="binding site" evidence="10">
    <location>
        <position position="289"/>
    </location>
    <ligand>
        <name>UDP-N-acetyl-alpha-D-glucosamine</name>
        <dbReference type="ChEBI" id="CHEBI:57705"/>
    </ligand>
</feature>
<dbReference type="GO" id="GO:0071555">
    <property type="term" value="P:cell wall organization"/>
    <property type="evidence" value="ECO:0007669"/>
    <property type="project" value="UniProtKB-KW"/>
</dbReference>
<comment type="subcellular location">
    <subcellularLocation>
        <location evidence="10">Cell membrane</location>
        <topology evidence="10">Peripheral membrane protein</topology>
        <orientation evidence="10">Cytoplasmic side</orientation>
    </subcellularLocation>
</comment>
<keyword evidence="6 10" id="KW-0573">Peptidoglycan synthesis</keyword>
<dbReference type="Gene3D" id="3.40.50.2000">
    <property type="entry name" value="Glycogen Phosphorylase B"/>
    <property type="match status" value="2"/>
</dbReference>
<accession>A0A4R6Y738</accession>
<evidence type="ECO:0000256" key="5">
    <source>
        <dbReference type="ARBA" id="ARBA00022960"/>
    </source>
</evidence>
<dbReference type="GO" id="GO:0005975">
    <property type="term" value="P:carbohydrate metabolic process"/>
    <property type="evidence" value="ECO:0007669"/>
    <property type="project" value="InterPro"/>
</dbReference>
<sequence>MSQKTILIMAGGTGGHIMPGLAVAHELELQGHKVVWLGGVKSSMEAKLVPQQGIEFNSVEFGGVRGKGVATKLLFPLRLAKAVLQARRVMSKVKPDVVLGMGGYITVPGGIAAKMAGVPIVLHEQNSIVGMSNKFLAKMAKRVLSGFPDVLPNATWVGNPVKQAIVDVPAPDMRYAEHEGPLQIAVVGGSLGAQALNSVVPQALALMPEVSRPLVIHQAGEKMIAQLRENYAQAKVEAQCVPFINDMAALYGKVDMLICRSGAMTVSELAAAGVPSIMVPFPFAVDDHQTTNAALLTKVGAGVCIQQADLTAQRLADELSVLTRDILKQRAVQARSVAKPKATQDVAQACLDVAKTAA</sequence>
<dbReference type="HAMAP" id="MF_00033">
    <property type="entry name" value="MurG"/>
    <property type="match status" value="1"/>
</dbReference>
<comment type="pathway">
    <text evidence="10">Cell wall biogenesis; peptidoglycan biosynthesis.</text>
</comment>
<evidence type="ECO:0000256" key="8">
    <source>
        <dbReference type="ARBA" id="ARBA00023306"/>
    </source>
</evidence>
<evidence type="ECO:0000256" key="1">
    <source>
        <dbReference type="ARBA" id="ARBA00022475"/>
    </source>
</evidence>